<evidence type="ECO:0000256" key="2">
    <source>
        <dbReference type="ARBA" id="ARBA00010708"/>
    </source>
</evidence>
<name>X0V3G3_9ZZZZ</name>
<comment type="similarity">
    <text evidence="2">Belongs to the type II topoisomerase GyrB family.</text>
</comment>
<dbReference type="InterPro" id="IPR013760">
    <property type="entry name" value="Topo_IIA-like_dom_sf"/>
</dbReference>
<dbReference type="GO" id="GO:0003677">
    <property type="term" value="F:DNA binding"/>
    <property type="evidence" value="ECO:0007669"/>
    <property type="project" value="UniProtKB-KW"/>
</dbReference>
<accession>X0V3G3</accession>
<dbReference type="PANTHER" id="PTHR45866:SF1">
    <property type="entry name" value="DNA GYRASE SUBUNIT B, MITOCHONDRIAL"/>
    <property type="match status" value="1"/>
</dbReference>
<dbReference type="InterPro" id="IPR014721">
    <property type="entry name" value="Ribsml_uS5_D2-typ_fold_subgr"/>
</dbReference>
<dbReference type="PANTHER" id="PTHR45866">
    <property type="entry name" value="DNA GYRASE/TOPOISOMERASE SUBUNIT B"/>
    <property type="match status" value="1"/>
</dbReference>
<dbReference type="GO" id="GO:0003918">
    <property type="term" value="F:DNA topoisomerase type II (double strand cut, ATP-hydrolyzing) activity"/>
    <property type="evidence" value="ECO:0007669"/>
    <property type="project" value="UniProtKB-EC"/>
</dbReference>
<evidence type="ECO:0000256" key="5">
    <source>
        <dbReference type="ARBA" id="ARBA00022840"/>
    </source>
</evidence>
<keyword evidence="5" id="KW-0067">ATP-binding</keyword>
<dbReference type="CDD" id="cd00822">
    <property type="entry name" value="TopoII_Trans_DNA_gyrase"/>
    <property type="match status" value="1"/>
</dbReference>
<keyword evidence="8" id="KW-0413">Isomerase</keyword>
<keyword evidence="6" id="KW-0799">Topoisomerase</keyword>
<dbReference type="PRINTS" id="PR00418">
    <property type="entry name" value="TPI2FAMILY"/>
</dbReference>
<dbReference type="InterPro" id="IPR000565">
    <property type="entry name" value="Topo_IIA_B"/>
</dbReference>
<organism evidence="10">
    <name type="scientific">marine sediment metagenome</name>
    <dbReference type="NCBI Taxonomy" id="412755"/>
    <lineage>
        <taxon>unclassified sequences</taxon>
        <taxon>metagenomes</taxon>
        <taxon>ecological metagenomes</taxon>
    </lineage>
</organism>
<dbReference type="SUPFAM" id="SSF54211">
    <property type="entry name" value="Ribosomal protein S5 domain 2-like"/>
    <property type="match status" value="1"/>
</dbReference>
<dbReference type="EC" id="5.6.2.2" evidence="3"/>
<dbReference type="PROSITE" id="PS50880">
    <property type="entry name" value="TOPRIM"/>
    <property type="match status" value="1"/>
</dbReference>
<keyword evidence="4" id="KW-0547">Nucleotide-binding</keyword>
<evidence type="ECO:0000256" key="6">
    <source>
        <dbReference type="ARBA" id="ARBA00023029"/>
    </source>
</evidence>
<dbReference type="InterPro" id="IPR013759">
    <property type="entry name" value="Topo_IIA_B_C"/>
</dbReference>
<comment type="catalytic activity">
    <reaction evidence="1">
        <text>ATP-dependent breakage, passage and rejoining of double-stranded DNA.</text>
        <dbReference type="EC" id="5.6.2.2"/>
    </reaction>
</comment>
<feature type="non-terminal residue" evidence="10">
    <location>
        <position position="267"/>
    </location>
</feature>
<comment type="caution">
    <text evidence="10">The sequence shown here is derived from an EMBL/GenBank/DDBJ whole genome shotgun (WGS) entry which is preliminary data.</text>
</comment>
<dbReference type="FunFam" id="3.30.230.10:FF:000005">
    <property type="entry name" value="DNA gyrase subunit B"/>
    <property type="match status" value="1"/>
</dbReference>
<feature type="non-terminal residue" evidence="10">
    <location>
        <position position="1"/>
    </location>
</feature>
<proteinExistence type="inferred from homology"/>
<evidence type="ECO:0000256" key="4">
    <source>
        <dbReference type="ARBA" id="ARBA00022741"/>
    </source>
</evidence>
<dbReference type="GO" id="GO:0006265">
    <property type="term" value="P:DNA topological change"/>
    <property type="evidence" value="ECO:0007669"/>
    <property type="project" value="InterPro"/>
</dbReference>
<evidence type="ECO:0000256" key="3">
    <source>
        <dbReference type="ARBA" id="ARBA00012895"/>
    </source>
</evidence>
<dbReference type="InterPro" id="IPR001241">
    <property type="entry name" value="Topo_IIA"/>
</dbReference>
<evidence type="ECO:0000259" key="9">
    <source>
        <dbReference type="PROSITE" id="PS50880"/>
    </source>
</evidence>
<evidence type="ECO:0000313" key="10">
    <source>
        <dbReference type="EMBL" id="GAG12645.1"/>
    </source>
</evidence>
<dbReference type="PROSITE" id="PS00177">
    <property type="entry name" value="TOPOISOMERASE_II"/>
    <property type="match status" value="1"/>
</dbReference>
<protein>
    <recommendedName>
        <fullName evidence="3">DNA topoisomerase (ATP-hydrolyzing)</fullName>
        <ecNumber evidence="3">5.6.2.2</ecNumber>
    </recommendedName>
</protein>
<reference evidence="10" key="1">
    <citation type="journal article" date="2014" name="Front. Microbiol.">
        <title>High frequency of phylogenetically diverse reductive dehalogenase-homologous genes in deep subseafloor sedimentary metagenomes.</title>
        <authorList>
            <person name="Kawai M."/>
            <person name="Futagami T."/>
            <person name="Toyoda A."/>
            <person name="Takaki Y."/>
            <person name="Nishi S."/>
            <person name="Hori S."/>
            <person name="Arai W."/>
            <person name="Tsubouchi T."/>
            <person name="Morono Y."/>
            <person name="Uchiyama I."/>
            <person name="Ito T."/>
            <person name="Fujiyama A."/>
            <person name="Inagaki F."/>
            <person name="Takami H."/>
        </authorList>
    </citation>
    <scope>NUCLEOTIDE SEQUENCE</scope>
    <source>
        <strain evidence="10">Expedition CK06-06</strain>
    </source>
</reference>
<dbReference type="EMBL" id="BARS01026201">
    <property type="protein sequence ID" value="GAG12645.1"/>
    <property type="molecule type" value="Genomic_DNA"/>
</dbReference>
<dbReference type="PRINTS" id="PR01159">
    <property type="entry name" value="DNAGYRASEB"/>
</dbReference>
<dbReference type="InterPro" id="IPR020568">
    <property type="entry name" value="Ribosomal_Su5_D2-typ_SF"/>
</dbReference>
<dbReference type="AlphaFoldDB" id="X0V3G3"/>
<keyword evidence="7" id="KW-0238">DNA-binding</keyword>
<dbReference type="Gene3D" id="3.40.50.670">
    <property type="match status" value="1"/>
</dbReference>
<dbReference type="InterPro" id="IPR018522">
    <property type="entry name" value="TopoIIA_CS"/>
</dbReference>
<dbReference type="GO" id="GO:0005524">
    <property type="term" value="F:ATP binding"/>
    <property type="evidence" value="ECO:0007669"/>
    <property type="project" value="UniProtKB-KW"/>
</dbReference>
<dbReference type="InterPro" id="IPR006171">
    <property type="entry name" value="TOPRIM_dom"/>
</dbReference>
<sequence length="267" mass="29531">DRNKKKEVFKFEDGIRAFVKHLNEGKETLHNDVIYLAREDHKAMLSCEVAMQYNDGYTENVLVFANNICNIDGGTHLSGFKTALTRTMNYYAKNNNLLRNGQGTTGDDLREGLTAVVAVKLGDPHFEAQTKVRLTNPEVGGFVETTVNEQLGHFLEEHPTEAKRILNKAIQAAAAREAARKARELTRRKGALSTSNLPGKLWDCASKEKANTEIFIVEGDSAGGSAKAGRDRSIQAILPLKGKILNVEKARLEKMLAHDEIRTIISA</sequence>
<feature type="domain" description="Toprim" evidence="9">
    <location>
        <begin position="212"/>
        <end position="267"/>
    </location>
</feature>
<gene>
    <name evidence="10" type="ORF">S01H1_41316</name>
</gene>
<dbReference type="SUPFAM" id="SSF56719">
    <property type="entry name" value="Type II DNA topoisomerase"/>
    <property type="match status" value="1"/>
</dbReference>
<dbReference type="Pfam" id="PF00204">
    <property type="entry name" value="DNA_gyraseB"/>
    <property type="match status" value="1"/>
</dbReference>
<dbReference type="SMART" id="SM00433">
    <property type="entry name" value="TOP2c"/>
    <property type="match status" value="1"/>
</dbReference>
<evidence type="ECO:0000256" key="7">
    <source>
        <dbReference type="ARBA" id="ARBA00023125"/>
    </source>
</evidence>
<evidence type="ECO:0000256" key="1">
    <source>
        <dbReference type="ARBA" id="ARBA00000185"/>
    </source>
</evidence>
<dbReference type="Gene3D" id="3.30.230.10">
    <property type="match status" value="1"/>
</dbReference>
<dbReference type="InterPro" id="IPR013506">
    <property type="entry name" value="Topo_IIA_bsu_dom2"/>
</dbReference>
<dbReference type="Pfam" id="PF01751">
    <property type="entry name" value="Toprim"/>
    <property type="match status" value="1"/>
</dbReference>
<evidence type="ECO:0000256" key="8">
    <source>
        <dbReference type="ARBA" id="ARBA00023235"/>
    </source>
</evidence>